<evidence type="ECO:0000259" key="4">
    <source>
        <dbReference type="PROSITE" id="PS50949"/>
    </source>
</evidence>
<dbReference type="PROSITE" id="PS50949">
    <property type="entry name" value="HTH_GNTR"/>
    <property type="match status" value="1"/>
</dbReference>
<dbReference type="SMART" id="SM00895">
    <property type="entry name" value="FCD"/>
    <property type="match status" value="1"/>
</dbReference>
<dbReference type="InterPro" id="IPR011711">
    <property type="entry name" value="GntR_C"/>
</dbReference>
<evidence type="ECO:0000313" key="5">
    <source>
        <dbReference type="EMBL" id="GGB56010.1"/>
    </source>
</evidence>
<feature type="domain" description="HTH gntR-type" evidence="4">
    <location>
        <begin position="60"/>
        <end position="127"/>
    </location>
</feature>
<dbReference type="SUPFAM" id="SSF46785">
    <property type="entry name" value="Winged helix' DNA-binding domain"/>
    <property type="match status" value="2"/>
</dbReference>
<keyword evidence="3" id="KW-0804">Transcription</keyword>
<dbReference type="PANTHER" id="PTHR43537">
    <property type="entry name" value="TRANSCRIPTIONAL REGULATOR, GNTR FAMILY"/>
    <property type="match status" value="1"/>
</dbReference>
<dbReference type="InterPro" id="IPR008920">
    <property type="entry name" value="TF_FadR/GntR_C"/>
</dbReference>
<dbReference type="CDD" id="cd07377">
    <property type="entry name" value="WHTH_GntR"/>
    <property type="match status" value="1"/>
</dbReference>
<dbReference type="SUPFAM" id="SSF48008">
    <property type="entry name" value="GntR ligand-binding domain-like"/>
    <property type="match status" value="1"/>
</dbReference>
<keyword evidence="1" id="KW-0805">Transcription regulation</keyword>
<gene>
    <name evidence="5" type="ORF">GCM10011316_30120</name>
</gene>
<evidence type="ECO:0000313" key="6">
    <source>
        <dbReference type="Proteomes" id="UP000605148"/>
    </source>
</evidence>
<dbReference type="PANTHER" id="PTHR43537:SF5">
    <property type="entry name" value="UXU OPERON TRANSCRIPTIONAL REGULATOR"/>
    <property type="match status" value="1"/>
</dbReference>
<dbReference type="EMBL" id="BMFA01000009">
    <property type="protein sequence ID" value="GGB56010.1"/>
    <property type="molecule type" value="Genomic_DNA"/>
</dbReference>
<dbReference type="InterPro" id="IPR000524">
    <property type="entry name" value="Tscrpt_reg_HTH_GntR"/>
</dbReference>
<organism evidence="5 6">
    <name type="scientific">Roseibium aquae</name>
    <dbReference type="NCBI Taxonomy" id="1323746"/>
    <lineage>
        <taxon>Bacteria</taxon>
        <taxon>Pseudomonadati</taxon>
        <taxon>Pseudomonadota</taxon>
        <taxon>Alphaproteobacteria</taxon>
        <taxon>Hyphomicrobiales</taxon>
        <taxon>Stappiaceae</taxon>
        <taxon>Roseibium</taxon>
    </lineage>
</organism>
<evidence type="ECO:0000256" key="3">
    <source>
        <dbReference type="ARBA" id="ARBA00023163"/>
    </source>
</evidence>
<dbReference type="Proteomes" id="UP000605148">
    <property type="component" value="Unassembled WGS sequence"/>
</dbReference>
<dbReference type="InterPro" id="IPR036390">
    <property type="entry name" value="WH_DNA-bd_sf"/>
</dbReference>
<dbReference type="Pfam" id="PF07729">
    <property type="entry name" value="FCD"/>
    <property type="match status" value="1"/>
</dbReference>
<dbReference type="SMART" id="SM00345">
    <property type="entry name" value="HTH_GNTR"/>
    <property type="match status" value="2"/>
</dbReference>
<name>A0A916X2T1_9HYPH</name>
<dbReference type="Gene3D" id="1.20.120.530">
    <property type="entry name" value="GntR ligand-binding domain-like"/>
    <property type="match status" value="1"/>
</dbReference>
<reference evidence="5" key="2">
    <citation type="submission" date="2020-09" db="EMBL/GenBank/DDBJ databases">
        <authorList>
            <person name="Sun Q."/>
            <person name="Zhou Y."/>
        </authorList>
    </citation>
    <scope>NUCLEOTIDE SEQUENCE</scope>
    <source>
        <strain evidence="5">CGMCC 1.12426</strain>
    </source>
</reference>
<dbReference type="AlphaFoldDB" id="A0A916X2T1"/>
<accession>A0A916X2T1</accession>
<evidence type="ECO:0000256" key="2">
    <source>
        <dbReference type="ARBA" id="ARBA00023125"/>
    </source>
</evidence>
<dbReference type="Pfam" id="PF00392">
    <property type="entry name" value="GntR"/>
    <property type="match status" value="1"/>
</dbReference>
<dbReference type="RefSeq" id="WP_206668360.1">
    <property type="nucleotide sequence ID" value="NZ_BMFA01000009.1"/>
</dbReference>
<dbReference type="InterPro" id="IPR036388">
    <property type="entry name" value="WH-like_DNA-bd_sf"/>
</dbReference>
<protein>
    <recommendedName>
        <fullName evidence="4">HTH gntR-type domain-containing protein</fullName>
    </recommendedName>
</protein>
<dbReference type="Gene3D" id="1.10.10.10">
    <property type="entry name" value="Winged helix-like DNA-binding domain superfamily/Winged helix DNA-binding domain"/>
    <property type="match status" value="2"/>
</dbReference>
<comment type="caution">
    <text evidence="5">The sequence shown here is derived from an EMBL/GenBank/DDBJ whole genome shotgun (WGS) entry which is preliminary data.</text>
</comment>
<dbReference type="GO" id="GO:0003700">
    <property type="term" value="F:DNA-binding transcription factor activity"/>
    <property type="evidence" value="ECO:0007669"/>
    <property type="project" value="InterPro"/>
</dbReference>
<evidence type="ECO:0000256" key="1">
    <source>
        <dbReference type="ARBA" id="ARBA00023015"/>
    </source>
</evidence>
<keyword evidence="2" id="KW-0238">DNA-binding</keyword>
<proteinExistence type="predicted"/>
<keyword evidence="6" id="KW-1185">Reference proteome</keyword>
<sequence>MARLSNRTRLGENETGIRGLKAGTDLTMRAIDGTRDRGGEADRAGDMREMDALTKSGARLRLHERVHRILTEEIASGVLPPGARLMETRVASRFGISRPPARQALSVLVGEGLLDPAGRRGFVVAPGAREAAILVAGQGGRKGGGPVGAFDGGPLEAAASWEGIYDEIESTIVARTAFASWRVIEAELARAYGVSRTVARDVIARLNQRGILRKDGRGHWIAPGLTPDHVGELYELRWVLEPAALVNAFPRIPKDLAQGLLDVHLEALGSSSELDGAALDRLETEIHVTLLGFCGNGILMETLRHYQSLLIAHSFLYECAPQLYPVEPFLPEHITILEHVVGGNEEGAARALEDHLKSSLDRAIHRIAAVSRNFQPAPVSYLQPLNG</sequence>
<reference evidence="5" key="1">
    <citation type="journal article" date="2014" name="Int. J. Syst. Evol. Microbiol.">
        <title>Complete genome sequence of Corynebacterium casei LMG S-19264T (=DSM 44701T), isolated from a smear-ripened cheese.</title>
        <authorList>
            <consortium name="US DOE Joint Genome Institute (JGI-PGF)"/>
            <person name="Walter F."/>
            <person name="Albersmeier A."/>
            <person name="Kalinowski J."/>
            <person name="Ruckert C."/>
        </authorList>
    </citation>
    <scope>NUCLEOTIDE SEQUENCE</scope>
    <source>
        <strain evidence="5">CGMCC 1.12426</strain>
    </source>
</reference>
<dbReference type="GO" id="GO:0003677">
    <property type="term" value="F:DNA binding"/>
    <property type="evidence" value="ECO:0007669"/>
    <property type="project" value="UniProtKB-KW"/>
</dbReference>